<keyword evidence="1" id="KW-0812">Transmembrane</keyword>
<gene>
    <name evidence="2" type="ORF">ABVK50_16835</name>
</gene>
<feature type="transmembrane region" description="Helical" evidence="1">
    <location>
        <begin position="52"/>
        <end position="82"/>
    </location>
</feature>
<sequence>MQFLTALHRHDRTVLVAIVAGVVLASWAYLLLGVEMPMPDMPGMDMPMAEPVWTAGYAALMLLMWMAMMTAMMLPSAVPMLLFYDSIARKRSGGASTIGPTGLFGLGYLVIWAAFSIAAVLLQYGFDRVALLSPMMQTTSTVLAGIVLVGAGLYQWTPFKQACLLQCRSPLDFVMTQWRSGKTGAFAMGLRHGAYCLGCCWLLMLLLFVGGVMNFAWIAGIALFVLVEKLSPAGHWIGKAAGAALIVWGGVVLAGLGPVL</sequence>
<keyword evidence="1" id="KW-0472">Membrane</keyword>
<protein>
    <submittedName>
        <fullName evidence="2">DUF2182 domain-containing protein</fullName>
    </submittedName>
</protein>
<dbReference type="EMBL" id="CP159253">
    <property type="protein sequence ID" value="XCG46974.1"/>
    <property type="molecule type" value="Genomic_DNA"/>
</dbReference>
<name>A0AAU8CLS1_9HYPH</name>
<reference evidence="2" key="1">
    <citation type="submission" date="2024-06" db="EMBL/GenBank/DDBJ databases">
        <title>Mesorhizobium karijinii sp. nov., a symbiont of the iconic Swainsona formosa from arid Australia.</title>
        <authorList>
            <person name="Hill Y.J."/>
            <person name="Watkin E.L.J."/>
            <person name="O'Hara G.W."/>
            <person name="Terpolilli J."/>
            <person name="Tye M.L."/>
            <person name="Kohlmeier M.G."/>
        </authorList>
    </citation>
    <scope>NUCLEOTIDE SEQUENCE</scope>
    <source>
        <strain evidence="2">WSM2240</strain>
    </source>
</reference>
<accession>A0AAU8CLS1</accession>
<proteinExistence type="predicted"/>
<feature type="transmembrane region" description="Helical" evidence="1">
    <location>
        <begin position="103"/>
        <end position="126"/>
    </location>
</feature>
<dbReference type="RefSeq" id="WP_353645485.1">
    <property type="nucleotide sequence ID" value="NZ_CP159253.1"/>
</dbReference>
<dbReference type="AlphaFoldDB" id="A0AAU8CLS1"/>
<organism evidence="2">
    <name type="scientific">Mesorhizobium sp. WSM2240</name>
    <dbReference type="NCBI Taxonomy" id="3228851"/>
    <lineage>
        <taxon>Bacteria</taxon>
        <taxon>Pseudomonadati</taxon>
        <taxon>Pseudomonadota</taxon>
        <taxon>Alphaproteobacteria</taxon>
        <taxon>Hyphomicrobiales</taxon>
        <taxon>Phyllobacteriaceae</taxon>
        <taxon>Mesorhizobium</taxon>
    </lineage>
</organism>
<evidence type="ECO:0000313" key="2">
    <source>
        <dbReference type="EMBL" id="XCG46974.1"/>
    </source>
</evidence>
<feature type="transmembrane region" description="Helical" evidence="1">
    <location>
        <begin position="12"/>
        <end position="32"/>
    </location>
</feature>
<feature type="transmembrane region" description="Helical" evidence="1">
    <location>
        <begin position="233"/>
        <end position="256"/>
    </location>
</feature>
<feature type="transmembrane region" description="Helical" evidence="1">
    <location>
        <begin position="194"/>
        <end position="227"/>
    </location>
</feature>
<dbReference type="Pfam" id="PF09948">
    <property type="entry name" value="PpoB2"/>
    <property type="match status" value="1"/>
</dbReference>
<feature type="transmembrane region" description="Helical" evidence="1">
    <location>
        <begin position="138"/>
        <end position="156"/>
    </location>
</feature>
<evidence type="ECO:0000256" key="1">
    <source>
        <dbReference type="SAM" id="Phobius"/>
    </source>
</evidence>
<keyword evidence="1" id="KW-1133">Transmembrane helix</keyword>
<dbReference type="InterPro" id="IPR018688">
    <property type="entry name" value="PpoB2-like"/>
</dbReference>